<dbReference type="Proteomes" id="UP001454036">
    <property type="component" value="Unassembled WGS sequence"/>
</dbReference>
<evidence type="ECO:0000313" key="2">
    <source>
        <dbReference type="Proteomes" id="UP001454036"/>
    </source>
</evidence>
<reference evidence="1 2" key="1">
    <citation type="submission" date="2024-01" db="EMBL/GenBank/DDBJ databases">
        <title>The complete chloroplast genome sequence of Lithospermum erythrorhizon: insights into the phylogenetic relationship among Boraginaceae species and the maternal lineages of purple gromwells.</title>
        <authorList>
            <person name="Okada T."/>
            <person name="Watanabe K."/>
        </authorList>
    </citation>
    <scope>NUCLEOTIDE SEQUENCE [LARGE SCALE GENOMIC DNA]</scope>
</reference>
<evidence type="ECO:0008006" key="3">
    <source>
        <dbReference type="Google" id="ProtNLM"/>
    </source>
</evidence>
<dbReference type="EMBL" id="BAABME010008976">
    <property type="protein sequence ID" value="GAA0174229.1"/>
    <property type="molecule type" value="Genomic_DNA"/>
</dbReference>
<proteinExistence type="predicted"/>
<protein>
    <recommendedName>
        <fullName evidence="3">Helitron helicase-like domain-containing protein</fullName>
    </recommendedName>
</protein>
<gene>
    <name evidence="1" type="ORF">LIER_27668</name>
</gene>
<keyword evidence="2" id="KW-1185">Reference proteome</keyword>
<dbReference type="AlphaFoldDB" id="A0AAV3RCU5"/>
<organism evidence="1 2">
    <name type="scientific">Lithospermum erythrorhizon</name>
    <name type="common">Purple gromwell</name>
    <name type="synonym">Lithospermum officinale var. erythrorhizon</name>
    <dbReference type="NCBI Taxonomy" id="34254"/>
    <lineage>
        <taxon>Eukaryota</taxon>
        <taxon>Viridiplantae</taxon>
        <taxon>Streptophyta</taxon>
        <taxon>Embryophyta</taxon>
        <taxon>Tracheophyta</taxon>
        <taxon>Spermatophyta</taxon>
        <taxon>Magnoliopsida</taxon>
        <taxon>eudicotyledons</taxon>
        <taxon>Gunneridae</taxon>
        <taxon>Pentapetalae</taxon>
        <taxon>asterids</taxon>
        <taxon>lamiids</taxon>
        <taxon>Boraginales</taxon>
        <taxon>Boraginaceae</taxon>
        <taxon>Boraginoideae</taxon>
        <taxon>Lithospermeae</taxon>
        <taxon>Lithospermum</taxon>
    </lineage>
</organism>
<comment type="caution">
    <text evidence="1">The sequence shown here is derived from an EMBL/GenBank/DDBJ whole genome shotgun (WGS) entry which is preliminary data.</text>
</comment>
<accession>A0AAV3RCU5</accession>
<sequence>MHRRCGELNPENVCMRNGKCKNHYPKNFVDHTTHGKGVIQITFAEMINELQRAVKYLYKYVHKGHDKVMFRIASDNPGGSNVDEISNFQNALWVSPVEAAWIIYGFPLHGMYSTVLQLQVHLPNFQTVQFEDDADLQEILQDPRLKRTMLTEFFESMLQTPMQGS</sequence>
<evidence type="ECO:0000313" key="1">
    <source>
        <dbReference type="EMBL" id="GAA0174229.1"/>
    </source>
</evidence>
<name>A0AAV3RCU5_LITER</name>